<keyword evidence="2" id="KW-1185">Reference proteome</keyword>
<proteinExistence type="predicted"/>
<dbReference type="EMBL" id="JBBPFD010000002">
    <property type="protein sequence ID" value="KAK7939808.1"/>
    <property type="molecule type" value="Genomic_DNA"/>
</dbReference>
<organism evidence="1 2">
    <name type="scientific">Mugilogobius chulae</name>
    <name type="common">yellowstripe goby</name>
    <dbReference type="NCBI Taxonomy" id="88201"/>
    <lineage>
        <taxon>Eukaryota</taxon>
        <taxon>Metazoa</taxon>
        <taxon>Chordata</taxon>
        <taxon>Craniata</taxon>
        <taxon>Vertebrata</taxon>
        <taxon>Euteleostomi</taxon>
        <taxon>Actinopterygii</taxon>
        <taxon>Neopterygii</taxon>
        <taxon>Teleostei</taxon>
        <taxon>Neoteleostei</taxon>
        <taxon>Acanthomorphata</taxon>
        <taxon>Gobiaria</taxon>
        <taxon>Gobiiformes</taxon>
        <taxon>Gobioidei</taxon>
        <taxon>Gobiidae</taxon>
        <taxon>Gobionellinae</taxon>
        <taxon>Mugilogobius</taxon>
    </lineage>
</organism>
<accession>A0AAW0PXE6</accession>
<evidence type="ECO:0000313" key="2">
    <source>
        <dbReference type="Proteomes" id="UP001460270"/>
    </source>
</evidence>
<comment type="caution">
    <text evidence="1">The sequence shown here is derived from an EMBL/GenBank/DDBJ whole genome shotgun (WGS) entry which is preliminary data.</text>
</comment>
<dbReference type="Proteomes" id="UP001460270">
    <property type="component" value="Unassembled WGS sequence"/>
</dbReference>
<gene>
    <name evidence="1" type="ORF">WMY93_003134</name>
</gene>
<reference evidence="2" key="1">
    <citation type="submission" date="2024-04" db="EMBL/GenBank/DDBJ databases">
        <title>Salinicola lusitanus LLJ914,a marine bacterium isolated from the Okinawa Trough.</title>
        <authorList>
            <person name="Li J."/>
        </authorList>
    </citation>
    <scope>NUCLEOTIDE SEQUENCE [LARGE SCALE GENOMIC DNA]</scope>
</reference>
<protein>
    <submittedName>
        <fullName evidence="1">Uncharacterized protein</fullName>
    </submittedName>
</protein>
<dbReference type="AlphaFoldDB" id="A0AAW0PXE6"/>
<name>A0AAW0PXE6_9GOBI</name>
<evidence type="ECO:0000313" key="1">
    <source>
        <dbReference type="EMBL" id="KAK7939808.1"/>
    </source>
</evidence>
<sequence length="117" mass="13060">MITGHSQVPDLLYSHSLSFKLEQGHATRALEDTYAHSADCRSVLECQAEKFPKIEWGSGQAAGWAARLCWTHLWNLWSWDSQMRSCGGANMPHCTFDASVLAITGFLFFRGDNPLPS</sequence>